<evidence type="ECO:0000256" key="1">
    <source>
        <dbReference type="SAM" id="SignalP"/>
    </source>
</evidence>
<accession>H8Z8P9</accession>
<reference evidence="3" key="1">
    <citation type="submission" date="2011-06" db="EMBL/GenBank/DDBJ databases">
        <authorList>
            <consortium name="US DOE Joint Genome Institute (JGI-PGF)"/>
            <person name="Lucas S."/>
            <person name="Han J."/>
            <person name="Lapidus A."/>
            <person name="Cheng J.-F."/>
            <person name="Goodwin L."/>
            <person name="Pitluck S."/>
            <person name="Peters L."/>
            <person name="Land M.L."/>
            <person name="Hauser L."/>
            <person name="Vogl K."/>
            <person name="Liu Z."/>
            <person name="Overmann J."/>
            <person name="Frigaard N.-U."/>
            <person name="Bryant D.A."/>
            <person name="Woyke T.J."/>
        </authorList>
    </citation>
    <scope>NUCLEOTIDE SEQUENCE [LARGE SCALE GENOMIC DNA]</scope>
    <source>
        <strain evidence="3">970</strain>
    </source>
</reference>
<organism evidence="2 3">
    <name type="scientific">Thiorhodovibrio frisius</name>
    <dbReference type="NCBI Taxonomy" id="631362"/>
    <lineage>
        <taxon>Bacteria</taxon>
        <taxon>Pseudomonadati</taxon>
        <taxon>Pseudomonadota</taxon>
        <taxon>Gammaproteobacteria</taxon>
        <taxon>Chromatiales</taxon>
        <taxon>Chromatiaceae</taxon>
        <taxon>Thiorhodovibrio</taxon>
    </lineage>
</organism>
<evidence type="ECO:0000313" key="3">
    <source>
        <dbReference type="Proteomes" id="UP000002964"/>
    </source>
</evidence>
<protein>
    <recommendedName>
        <fullName evidence="4">Green heme protein</fullName>
    </recommendedName>
</protein>
<keyword evidence="1" id="KW-0732">Signal</keyword>
<reference evidence="2 3" key="2">
    <citation type="submission" date="2011-11" db="EMBL/GenBank/DDBJ databases">
        <authorList>
            <consortium name="US DOE Joint Genome Institute"/>
            <person name="Lucas S."/>
            <person name="Han J."/>
            <person name="Lapidus A."/>
            <person name="Cheng J.-F."/>
            <person name="Goodwin L."/>
            <person name="Pitluck S."/>
            <person name="Peters L."/>
            <person name="Ovchinnikova G."/>
            <person name="Zhang X."/>
            <person name="Detter J.C."/>
            <person name="Han C."/>
            <person name="Tapia R."/>
            <person name="Land M."/>
            <person name="Hauser L."/>
            <person name="Kyrpides N."/>
            <person name="Ivanova N."/>
            <person name="Pagani I."/>
            <person name="Vogl K."/>
            <person name="Liu Z."/>
            <person name="Overmann J."/>
            <person name="Frigaard N.-U."/>
            <person name="Bryant D."/>
            <person name="Woyke T."/>
        </authorList>
    </citation>
    <scope>NUCLEOTIDE SEQUENCE [LARGE SCALE GENOMIC DNA]</scope>
    <source>
        <strain evidence="2 3">970</strain>
    </source>
</reference>
<dbReference type="HOGENOM" id="CLU_159396_2_0_6"/>
<dbReference type="RefSeq" id="WP_009151683.1">
    <property type="nucleotide sequence ID" value="NZ_CP121471.1"/>
</dbReference>
<gene>
    <name evidence="2" type="ORF">Thi970DRAFT_04976</name>
</gene>
<name>H8Z8P9_9GAMM</name>
<keyword evidence="3" id="KW-1185">Reference proteome</keyword>
<dbReference type="AlphaFoldDB" id="H8Z8P9"/>
<evidence type="ECO:0008006" key="4">
    <source>
        <dbReference type="Google" id="ProtNLM"/>
    </source>
</evidence>
<proteinExistence type="predicted"/>
<dbReference type="Proteomes" id="UP000002964">
    <property type="component" value="Unassembled WGS sequence"/>
</dbReference>
<evidence type="ECO:0000313" key="2">
    <source>
        <dbReference type="EMBL" id="EIC19454.1"/>
    </source>
</evidence>
<dbReference type="EMBL" id="JH603171">
    <property type="protein sequence ID" value="EIC19454.1"/>
    <property type="molecule type" value="Genomic_DNA"/>
</dbReference>
<feature type="chain" id="PRO_5003618398" description="Green heme protein" evidence="1">
    <location>
        <begin position="36"/>
        <end position="117"/>
    </location>
</feature>
<dbReference type="eggNOG" id="COG2010">
    <property type="taxonomic scope" value="Bacteria"/>
</dbReference>
<sequence>MKTQLTHCSLLPKSFPILTKALFASALLLPIAALAAADAASEPATEPTAQAQRLIESNCTKCHGSEVYTRNDRRIESLDGLETQVQRCANSLELQWFDEEVMSVTHRLNSQYYHFKP</sequence>
<dbReference type="STRING" id="631362.Thi970DRAFT_04976"/>
<feature type="signal peptide" evidence="1">
    <location>
        <begin position="1"/>
        <end position="35"/>
    </location>
</feature>